<gene>
    <name evidence="1" type="ORF">N7458_012682</name>
</gene>
<dbReference type="GO" id="GO:0016491">
    <property type="term" value="F:oxidoreductase activity"/>
    <property type="evidence" value="ECO:0007669"/>
    <property type="project" value="TreeGrafter"/>
</dbReference>
<proteinExistence type="predicted"/>
<dbReference type="EMBL" id="JAPVEA010000009">
    <property type="protein sequence ID" value="KAJ5433526.1"/>
    <property type="molecule type" value="Genomic_DNA"/>
</dbReference>
<evidence type="ECO:0000313" key="1">
    <source>
        <dbReference type="EMBL" id="KAJ5433526.1"/>
    </source>
</evidence>
<reference evidence="1" key="1">
    <citation type="submission" date="2022-12" db="EMBL/GenBank/DDBJ databases">
        <authorList>
            <person name="Petersen C."/>
        </authorList>
    </citation>
    <scope>NUCLEOTIDE SEQUENCE</scope>
    <source>
        <strain evidence="1">IBT 16125</strain>
    </source>
</reference>
<sequence length="327" mass="35766">MKGVIRPPSSGKVQVKVLAIGITQQVFNRIAEGHPTTSSEKLPFDPTVDGVVQDETTGNIYYTHLFQIPRTFDPIKVAALSGPWLLSWGMLLTCAKRKVLIIGATTCGGRAAAQVARWVGAAEIIGVSDDEAALATVRELTNRVDLSKPEQFTDIKGVNYVLDFIGGKAGSKVIGQINNGRLLCELFYMPAWGPRAGEPFVMDATMIIAKRIRIVDPALTMWRLITPENREKLRFGLHLLAMLRDMPYEVVAKPLSEIESVWDEEDFKTGKKMLVLVPSKKIEVEEKPASSRVGGLFAVGCAAPPVQPFTQVTGMSWIPPAIAANRL</sequence>
<name>A0AAD6BWV2_9EURO</name>
<dbReference type="InterPro" id="IPR051397">
    <property type="entry name" value="Zn-ADH-like_protein"/>
</dbReference>
<dbReference type="PANTHER" id="PTHR43677">
    <property type="entry name" value="SHORT-CHAIN DEHYDROGENASE/REDUCTASE"/>
    <property type="match status" value="1"/>
</dbReference>
<reference evidence="1" key="2">
    <citation type="journal article" date="2023" name="IMA Fungus">
        <title>Comparative genomic study of the Penicillium genus elucidates a diverse pangenome and 15 lateral gene transfer events.</title>
        <authorList>
            <person name="Petersen C."/>
            <person name="Sorensen T."/>
            <person name="Nielsen M.R."/>
            <person name="Sondergaard T.E."/>
            <person name="Sorensen J.L."/>
            <person name="Fitzpatrick D.A."/>
            <person name="Frisvad J.C."/>
            <person name="Nielsen K.L."/>
        </authorList>
    </citation>
    <scope>NUCLEOTIDE SEQUENCE</scope>
    <source>
        <strain evidence="1">IBT 16125</strain>
    </source>
</reference>
<dbReference type="RefSeq" id="XP_056760817.1">
    <property type="nucleotide sequence ID" value="XM_056916063.1"/>
</dbReference>
<dbReference type="SUPFAM" id="SSF51735">
    <property type="entry name" value="NAD(P)-binding Rossmann-fold domains"/>
    <property type="match status" value="1"/>
</dbReference>
<comment type="caution">
    <text evidence="1">The sequence shown here is derived from an EMBL/GenBank/DDBJ whole genome shotgun (WGS) entry which is preliminary data.</text>
</comment>
<organism evidence="1 2">
    <name type="scientific">Penicillium daleae</name>
    <dbReference type="NCBI Taxonomy" id="63821"/>
    <lineage>
        <taxon>Eukaryota</taxon>
        <taxon>Fungi</taxon>
        <taxon>Dikarya</taxon>
        <taxon>Ascomycota</taxon>
        <taxon>Pezizomycotina</taxon>
        <taxon>Eurotiomycetes</taxon>
        <taxon>Eurotiomycetidae</taxon>
        <taxon>Eurotiales</taxon>
        <taxon>Aspergillaceae</taxon>
        <taxon>Penicillium</taxon>
    </lineage>
</organism>
<dbReference type="PANTHER" id="PTHR43677:SF11">
    <property type="entry name" value="ZINC-CONTAINING ALCOHOL DEHYDROGENASE"/>
    <property type="match status" value="1"/>
</dbReference>
<evidence type="ECO:0008006" key="3">
    <source>
        <dbReference type="Google" id="ProtNLM"/>
    </source>
</evidence>
<dbReference type="Gene3D" id="3.90.180.10">
    <property type="entry name" value="Medium-chain alcohol dehydrogenases, catalytic domain"/>
    <property type="match status" value="1"/>
</dbReference>
<dbReference type="InterPro" id="IPR036291">
    <property type="entry name" value="NAD(P)-bd_dom_sf"/>
</dbReference>
<protein>
    <recommendedName>
        <fullName evidence="3">Alcohol dehydrogenase-like C-terminal domain-containing protein</fullName>
    </recommendedName>
</protein>
<evidence type="ECO:0000313" key="2">
    <source>
        <dbReference type="Proteomes" id="UP001213681"/>
    </source>
</evidence>
<accession>A0AAD6BWV2</accession>
<keyword evidence="2" id="KW-1185">Reference proteome</keyword>
<dbReference type="AlphaFoldDB" id="A0AAD6BWV2"/>
<dbReference type="GeneID" id="81606306"/>
<dbReference type="Proteomes" id="UP001213681">
    <property type="component" value="Unassembled WGS sequence"/>
</dbReference>